<organism evidence="2 3">
    <name type="scientific">Synechococcus phage S-SM1</name>
    <dbReference type="NCBI Taxonomy" id="444859"/>
    <lineage>
        <taxon>Viruses</taxon>
        <taxon>Duplodnaviria</taxon>
        <taxon>Heunggongvirae</taxon>
        <taxon>Uroviricota</taxon>
        <taxon>Caudoviricetes</taxon>
        <taxon>Pantevenvirales</taxon>
        <taxon>Kyanoviridae</taxon>
        <taxon>Thetisvirus</taxon>
        <taxon>Thetisvirus ssm1</taxon>
    </lineage>
</organism>
<reference evidence="2 3" key="1">
    <citation type="journal article" date="2010" name="Environ. Microbiol.">
        <title>Genomic analysis of oceanic cyanobacterial myoviruses compared with T4-like myoviruses from diverse hosts and environments.</title>
        <authorList>
            <person name="Sullivan M.B."/>
            <person name="Huang K.H."/>
            <person name="Ignacio-Espinoza J.C."/>
            <person name="Berlin A.M."/>
            <person name="Kelly L."/>
            <person name="Weigele P.R."/>
            <person name="DeFrancesco A.S."/>
            <person name="Kern S.E."/>
            <person name="Thompson L.R."/>
            <person name="Young S."/>
            <person name="Yandava C."/>
            <person name="Fu R."/>
            <person name="Krastins B."/>
            <person name="Chase M."/>
            <person name="Sarracino D."/>
            <person name="Osburne M.S."/>
            <person name="Henn M.R."/>
            <person name="Chisholm S.W."/>
        </authorList>
    </citation>
    <scope>NUCLEOTIDE SEQUENCE [LARGE SCALE GENOMIC DNA]</scope>
    <source>
        <strain evidence="2">6501-1</strain>
    </source>
</reference>
<dbReference type="Pfam" id="PF04965">
    <property type="entry name" value="GPW_gp25"/>
    <property type="match status" value="1"/>
</dbReference>
<keyword evidence="3" id="KW-1185">Reference proteome</keyword>
<dbReference type="RefSeq" id="YP_004322991.1">
    <property type="nucleotide sequence ID" value="NC_015282.1"/>
</dbReference>
<evidence type="ECO:0000313" key="3">
    <source>
        <dbReference type="Proteomes" id="UP000006523"/>
    </source>
</evidence>
<dbReference type="SUPFAM" id="SSF160719">
    <property type="entry name" value="gpW/gp25-like"/>
    <property type="match status" value="1"/>
</dbReference>
<accession>E3SIA7</accession>
<dbReference type="OrthoDB" id="13602at10239"/>
<name>E3SIA7_9CAUD</name>
<sequence>MALKNVKGTSQKKSRSFVDLAIGMAKNSFTDDAAIVKNDNAIKQAIKNLVMTVPGEKPFAPSVGSQVSQLLFEPFDSFTSDAIKEELINTITNFEPRVSLTLVDVRANFERNTFDVTIEYTIVGIPIVESIEFVLQRPE</sequence>
<gene>
    <name evidence="2" type="primary">gp25</name>
    <name evidence="2" type="ORF">SSM1_100</name>
</gene>
<dbReference type="Proteomes" id="UP000006523">
    <property type="component" value="Segment"/>
</dbReference>
<dbReference type="GeneID" id="10327528"/>
<protein>
    <submittedName>
        <fullName evidence="2">Base plate wedge subunit</fullName>
    </submittedName>
</protein>
<dbReference type="KEGG" id="vg:10327528"/>
<proteinExistence type="predicted"/>
<evidence type="ECO:0000259" key="1">
    <source>
        <dbReference type="Pfam" id="PF04965"/>
    </source>
</evidence>
<dbReference type="EMBL" id="GU071094">
    <property type="protein sequence ID" value="ADO97250.1"/>
    <property type="molecule type" value="Genomic_DNA"/>
</dbReference>
<evidence type="ECO:0000313" key="2">
    <source>
        <dbReference type="EMBL" id="ADO97250.1"/>
    </source>
</evidence>
<dbReference type="Gene3D" id="3.10.450.40">
    <property type="match status" value="1"/>
</dbReference>
<feature type="domain" description="IraD/Gp25-like" evidence="1">
    <location>
        <begin position="39"/>
        <end position="123"/>
    </location>
</feature>
<dbReference type="InterPro" id="IPR007048">
    <property type="entry name" value="IraD/Gp25-like"/>
</dbReference>